<protein>
    <recommendedName>
        <fullName evidence="14">Ion transport domain-containing protein</fullName>
    </recommendedName>
</protein>
<proteinExistence type="predicted"/>
<dbReference type="STRING" id="6526.A0A2C9KM03"/>
<evidence type="ECO:0000256" key="3">
    <source>
        <dbReference type="ARBA" id="ARBA00022568"/>
    </source>
</evidence>
<feature type="transmembrane region" description="Helical" evidence="13">
    <location>
        <begin position="162"/>
        <end position="181"/>
    </location>
</feature>
<evidence type="ECO:0000256" key="8">
    <source>
        <dbReference type="ARBA" id="ARBA00022989"/>
    </source>
</evidence>
<dbReference type="AlphaFoldDB" id="A0A2C9KM03"/>
<dbReference type="InterPro" id="IPR050599">
    <property type="entry name" value="VDCC_alpha-1_subunit"/>
</dbReference>
<accession>A0A2C9KM03</accession>
<name>A0A2C9KM03_BIOGL</name>
<dbReference type="GO" id="GO:0005891">
    <property type="term" value="C:voltage-gated calcium channel complex"/>
    <property type="evidence" value="ECO:0007669"/>
    <property type="project" value="TreeGrafter"/>
</dbReference>
<keyword evidence="7" id="KW-0851">Voltage-gated channel</keyword>
<keyword evidence="2" id="KW-0813">Transport</keyword>
<gene>
    <name evidence="15" type="primary">106069923</name>
</gene>
<organism evidence="15 16">
    <name type="scientific">Biomphalaria glabrata</name>
    <name type="common">Bloodfluke planorb</name>
    <name type="synonym">Freshwater snail</name>
    <dbReference type="NCBI Taxonomy" id="6526"/>
    <lineage>
        <taxon>Eukaryota</taxon>
        <taxon>Metazoa</taxon>
        <taxon>Spiralia</taxon>
        <taxon>Lophotrochozoa</taxon>
        <taxon>Mollusca</taxon>
        <taxon>Gastropoda</taxon>
        <taxon>Heterobranchia</taxon>
        <taxon>Euthyneura</taxon>
        <taxon>Panpulmonata</taxon>
        <taxon>Hygrophila</taxon>
        <taxon>Lymnaeoidea</taxon>
        <taxon>Planorbidae</taxon>
        <taxon>Biomphalaria</taxon>
    </lineage>
</organism>
<dbReference type="InterPro" id="IPR027359">
    <property type="entry name" value="Volt_channel_dom_sf"/>
</dbReference>
<evidence type="ECO:0000256" key="2">
    <source>
        <dbReference type="ARBA" id="ARBA00022448"/>
    </source>
</evidence>
<sequence>MLPALEIAIDDVFNTCLKLNESWVHNDQRTGHSRDIGGGGGGLQPSGPHSSSSGAGASGGGGRSGEDPGGGGSGYKAITAQNTAALATAAGGLSLTTTDSGRALSTGWSTALAAAQGAATVRKRANMRKQPNQNVRPARALFCMTLKNPVRKFCIQVAEYKAFEFLVLVTIFANCIALAIYTPYPQSDSNKINEALDTIEYVFLVIFCLEAILKIIAYGFVMHQGAYLRNGWNALDFTIVIIG</sequence>
<evidence type="ECO:0000256" key="13">
    <source>
        <dbReference type="SAM" id="Phobius"/>
    </source>
</evidence>
<dbReference type="SUPFAM" id="SSF81324">
    <property type="entry name" value="Voltage-gated potassium channels"/>
    <property type="match status" value="1"/>
</dbReference>
<feature type="compositionally biased region" description="Gly residues" evidence="12">
    <location>
        <begin position="56"/>
        <end position="74"/>
    </location>
</feature>
<keyword evidence="11" id="KW-0407">Ion channel</keyword>
<evidence type="ECO:0000313" key="16">
    <source>
        <dbReference type="Proteomes" id="UP000076420"/>
    </source>
</evidence>
<evidence type="ECO:0000256" key="12">
    <source>
        <dbReference type="SAM" id="MobiDB-lite"/>
    </source>
</evidence>
<dbReference type="PANTHER" id="PTHR45628:SF1">
    <property type="entry name" value="VOLTAGE-DEPENDENT CALCIUM CHANNEL TYPE D SUBUNIT ALPHA-1"/>
    <property type="match status" value="1"/>
</dbReference>
<keyword evidence="5 13" id="KW-0812">Transmembrane</keyword>
<dbReference type="EnsemblMetazoa" id="BGLB021244-RA">
    <property type="protein sequence ID" value="BGLB021244-PA"/>
    <property type="gene ID" value="BGLB021244"/>
</dbReference>
<dbReference type="Gene3D" id="1.20.120.350">
    <property type="entry name" value="Voltage-gated potassium channels. Chain C"/>
    <property type="match status" value="1"/>
</dbReference>
<reference evidence="15" key="1">
    <citation type="submission" date="2020-05" db="UniProtKB">
        <authorList>
            <consortium name="EnsemblMetazoa"/>
        </authorList>
    </citation>
    <scope>IDENTIFICATION</scope>
    <source>
        <strain evidence="15">BB02</strain>
    </source>
</reference>
<dbReference type="InterPro" id="IPR005821">
    <property type="entry name" value="Ion_trans_dom"/>
</dbReference>
<evidence type="ECO:0000256" key="4">
    <source>
        <dbReference type="ARBA" id="ARBA00022673"/>
    </source>
</evidence>
<dbReference type="Proteomes" id="UP000076420">
    <property type="component" value="Unassembled WGS sequence"/>
</dbReference>
<dbReference type="VEuPathDB" id="VectorBase:BGLB021244"/>
<evidence type="ECO:0000313" key="15">
    <source>
        <dbReference type="EnsemblMetazoa" id="BGLB021244-PA"/>
    </source>
</evidence>
<feature type="compositionally biased region" description="Low complexity" evidence="12">
    <location>
        <begin position="45"/>
        <end position="55"/>
    </location>
</feature>
<dbReference type="VEuPathDB" id="VectorBase:BGLAX_044387"/>
<keyword evidence="4" id="KW-0107">Calcium channel</keyword>
<evidence type="ECO:0000256" key="6">
    <source>
        <dbReference type="ARBA" id="ARBA00022837"/>
    </source>
</evidence>
<feature type="region of interest" description="Disordered" evidence="12">
    <location>
        <begin position="28"/>
        <end position="75"/>
    </location>
</feature>
<dbReference type="GO" id="GO:0008331">
    <property type="term" value="F:high voltage-gated calcium channel activity"/>
    <property type="evidence" value="ECO:0007669"/>
    <property type="project" value="TreeGrafter"/>
</dbReference>
<keyword evidence="10 13" id="KW-0472">Membrane</keyword>
<comment type="subcellular location">
    <subcellularLocation>
        <location evidence="1">Membrane</location>
        <topology evidence="1">Multi-pass membrane protein</topology>
    </subcellularLocation>
</comment>
<keyword evidence="6" id="KW-0106">Calcium</keyword>
<evidence type="ECO:0000259" key="14">
    <source>
        <dbReference type="Pfam" id="PF00520"/>
    </source>
</evidence>
<evidence type="ECO:0000256" key="5">
    <source>
        <dbReference type="ARBA" id="ARBA00022692"/>
    </source>
</evidence>
<evidence type="ECO:0000256" key="9">
    <source>
        <dbReference type="ARBA" id="ARBA00023065"/>
    </source>
</evidence>
<dbReference type="KEGG" id="bgt:106069923"/>
<keyword evidence="9" id="KW-0406">Ion transport</keyword>
<feature type="transmembrane region" description="Helical" evidence="13">
    <location>
        <begin position="201"/>
        <end position="221"/>
    </location>
</feature>
<evidence type="ECO:0000256" key="10">
    <source>
        <dbReference type="ARBA" id="ARBA00023136"/>
    </source>
</evidence>
<evidence type="ECO:0000256" key="1">
    <source>
        <dbReference type="ARBA" id="ARBA00004141"/>
    </source>
</evidence>
<dbReference type="Pfam" id="PF00520">
    <property type="entry name" value="Ion_trans"/>
    <property type="match status" value="1"/>
</dbReference>
<feature type="domain" description="Ion transport" evidence="14">
    <location>
        <begin position="160"/>
        <end position="242"/>
    </location>
</feature>
<dbReference type="GO" id="GO:0098703">
    <property type="term" value="P:calcium ion import across plasma membrane"/>
    <property type="evidence" value="ECO:0007669"/>
    <property type="project" value="TreeGrafter"/>
</dbReference>
<evidence type="ECO:0000256" key="11">
    <source>
        <dbReference type="ARBA" id="ARBA00023303"/>
    </source>
</evidence>
<keyword evidence="8 13" id="KW-1133">Transmembrane helix</keyword>
<dbReference type="PANTHER" id="PTHR45628">
    <property type="entry name" value="VOLTAGE-DEPENDENT CALCIUM CHANNEL TYPE A SUBUNIT ALPHA-1"/>
    <property type="match status" value="1"/>
</dbReference>
<keyword evidence="3" id="KW-0109">Calcium transport</keyword>
<evidence type="ECO:0000256" key="7">
    <source>
        <dbReference type="ARBA" id="ARBA00022882"/>
    </source>
</evidence>